<evidence type="ECO:0000259" key="21">
    <source>
        <dbReference type="PROSITE" id="PS50208"/>
    </source>
</evidence>
<dbReference type="Pfam" id="PF01335">
    <property type="entry name" value="DED"/>
    <property type="match status" value="2"/>
</dbReference>
<accession>A0A850UII7</accession>
<comment type="catalytic activity">
    <reaction evidence="13">
        <text>Strict requirement for Asp at position P1 and has a preferred cleavage sequence of (Leu/Asp/Val)-Glu-Thr-Asp-|-(Gly/Ser/Ala).</text>
        <dbReference type="EC" id="3.4.22.61"/>
    </reaction>
</comment>
<dbReference type="InterPro" id="IPR001309">
    <property type="entry name" value="Pept_C14_p20"/>
</dbReference>
<keyword evidence="5" id="KW-0597">Phosphoprotein</keyword>
<dbReference type="GO" id="GO:0005886">
    <property type="term" value="C:plasma membrane"/>
    <property type="evidence" value="ECO:0007669"/>
    <property type="project" value="UniProtKB-ARBA"/>
</dbReference>
<dbReference type="CDD" id="cd08334">
    <property type="entry name" value="DED_Caspase_8_10_r2"/>
    <property type="match status" value="1"/>
</dbReference>
<evidence type="ECO:0000256" key="10">
    <source>
        <dbReference type="ARBA" id="ARBA00022807"/>
    </source>
</evidence>
<reference evidence="22" key="1">
    <citation type="submission" date="2019-10" db="EMBL/GenBank/DDBJ databases">
        <title>Bird 10,000 Genomes (B10K) Project - Family phase.</title>
        <authorList>
            <person name="Zhang G."/>
        </authorList>
    </citation>
    <scope>NUCLEOTIDE SEQUENCE</scope>
    <source>
        <strain evidence="22">B10K-IZ-033-78</strain>
        <tissue evidence="22">Muscle</tissue>
    </source>
</reference>
<proteinExistence type="inferred from homology"/>
<dbReference type="FunFam" id="3.40.50.1460:FF:000008">
    <property type="entry name" value="caspase-8 isoform X1"/>
    <property type="match status" value="1"/>
</dbReference>
<keyword evidence="6" id="KW-0645">Protease</keyword>
<dbReference type="AlphaFoldDB" id="A0A850UII7"/>
<evidence type="ECO:0000259" key="20">
    <source>
        <dbReference type="PROSITE" id="PS50207"/>
    </source>
</evidence>
<dbReference type="Gene3D" id="3.40.50.1460">
    <property type="match status" value="1"/>
</dbReference>
<evidence type="ECO:0000256" key="17">
    <source>
        <dbReference type="RuleBase" id="RU003971"/>
    </source>
</evidence>
<evidence type="ECO:0000256" key="13">
    <source>
        <dbReference type="ARBA" id="ARBA00051626"/>
    </source>
</evidence>
<dbReference type="SMART" id="SM00115">
    <property type="entry name" value="CASc"/>
    <property type="match status" value="1"/>
</dbReference>
<evidence type="ECO:0000256" key="16">
    <source>
        <dbReference type="PIRSR" id="PIRSR038001-1"/>
    </source>
</evidence>
<feature type="coiled-coil region" evidence="18">
    <location>
        <begin position="163"/>
        <end position="190"/>
    </location>
</feature>
<dbReference type="PROSITE" id="PS01121">
    <property type="entry name" value="CASPASE_HIS"/>
    <property type="match status" value="1"/>
</dbReference>
<keyword evidence="4" id="KW-0963">Cytoplasm</keyword>
<evidence type="ECO:0000256" key="3">
    <source>
        <dbReference type="ARBA" id="ARBA00010134"/>
    </source>
</evidence>
<dbReference type="InterPro" id="IPR033139">
    <property type="entry name" value="Caspase_cys_AS"/>
</dbReference>
<dbReference type="GO" id="GO:0051604">
    <property type="term" value="P:protein maturation"/>
    <property type="evidence" value="ECO:0007669"/>
    <property type="project" value="UniProtKB-ARBA"/>
</dbReference>
<evidence type="ECO:0000256" key="15">
    <source>
        <dbReference type="ARBA" id="ARBA00068172"/>
    </source>
</evidence>
<evidence type="ECO:0000256" key="4">
    <source>
        <dbReference type="ARBA" id="ARBA00022490"/>
    </source>
</evidence>
<dbReference type="EMBL" id="WEIW01000074">
    <property type="protein sequence ID" value="NWH29762.1"/>
    <property type="molecule type" value="Genomic_DNA"/>
</dbReference>
<dbReference type="Proteomes" id="UP000640999">
    <property type="component" value="Unassembled WGS sequence"/>
</dbReference>
<evidence type="ECO:0000256" key="12">
    <source>
        <dbReference type="ARBA" id="ARBA00023242"/>
    </source>
</evidence>
<feature type="domain" description="DED" evidence="19">
    <location>
        <begin position="4"/>
        <end position="82"/>
    </location>
</feature>
<dbReference type="PRINTS" id="PR00376">
    <property type="entry name" value="IL1BCENZYME"/>
</dbReference>
<dbReference type="Gene3D" id="1.10.533.10">
    <property type="entry name" value="Death Domain, Fas"/>
    <property type="match status" value="2"/>
</dbReference>
<evidence type="ECO:0000256" key="2">
    <source>
        <dbReference type="ARBA" id="ARBA00004496"/>
    </source>
</evidence>
<dbReference type="InterPro" id="IPR001875">
    <property type="entry name" value="DED_dom"/>
</dbReference>
<feature type="non-terminal residue" evidence="22">
    <location>
        <position position="459"/>
    </location>
</feature>
<dbReference type="GO" id="GO:0005634">
    <property type="term" value="C:nucleus"/>
    <property type="evidence" value="ECO:0007669"/>
    <property type="project" value="UniProtKB-SubCell"/>
</dbReference>
<dbReference type="InterPro" id="IPR033170">
    <property type="entry name" value="Caspase-8_DED1"/>
</dbReference>
<dbReference type="InterPro" id="IPR016129">
    <property type="entry name" value="Caspase_his_AS"/>
</dbReference>
<comment type="caution">
    <text evidence="22">The sequence shown here is derived from an EMBL/GenBank/DDBJ whole genome shotgun (WGS) entry which is preliminary data.</text>
</comment>
<dbReference type="InterPro" id="IPR011029">
    <property type="entry name" value="DEATH-like_dom_sf"/>
</dbReference>
<dbReference type="GO" id="GO:0006508">
    <property type="term" value="P:proteolysis"/>
    <property type="evidence" value="ECO:0007669"/>
    <property type="project" value="UniProtKB-KW"/>
</dbReference>
<keyword evidence="10" id="KW-0788">Thiol protease</keyword>
<dbReference type="PROSITE" id="PS50168">
    <property type="entry name" value="DED"/>
    <property type="match status" value="2"/>
</dbReference>
<feature type="active site" evidence="16">
    <location>
        <position position="302"/>
    </location>
</feature>
<dbReference type="SMART" id="SM00031">
    <property type="entry name" value="DED"/>
    <property type="match status" value="2"/>
</dbReference>
<keyword evidence="7" id="KW-0053">Apoptosis</keyword>
<evidence type="ECO:0000256" key="14">
    <source>
        <dbReference type="ARBA" id="ARBA00066479"/>
    </source>
</evidence>
<feature type="active site" evidence="16">
    <location>
        <position position="345"/>
    </location>
</feature>
<keyword evidence="12" id="KW-0539">Nucleus</keyword>
<dbReference type="GO" id="GO:0043065">
    <property type="term" value="P:positive regulation of apoptotic process"/>
    <property type="evidence" value="ECO:0007669"/>
    <property type="project" value="UniProtKB-ARBA"/>
</dbReference>
<feature type="domain" description="Caspase family p20" evidence="21">
    <location>
        <begin position="226"/>
        <end position="349"/>
    </location>
</feature>
<dbReference type="PROSITE" id="PS01122">
    <property type="entry name" value="CASPASE_CYS"/>
    <property type="match status" value="1"/>
</dbReference>
<dbReference type="PROSITE" id="PS50207">
    <property type="entry name" value="CASPASE_P10"/>
    <property type="match status" value="1"/>
</dbReference>
<evidence type="ECO:0000256" key="8">
    <source>
        <dbReference type="ARBA" id="ARBA00022737"/>
    </source>
</evidence>
<dbReference type="GO" id="GO:0006915">
    <property type="term" value="P:apoptotic process"/>
    <property type="evidence" value="ECO:0007669"/>
    <property type="project" value="UniProtKB-KW"/>
</dbReference>
<evidence type="ECO:0000256" key="9">
    <source>
        <dbReference type="ARBA" id="ARBA00022801"/>
    </source>
</evidence>
<keyword evidence="9" id="KW-0378">Hydrolase</keyword>
<dbReference type="InterPro" id="IPR011600">
    <property type="entry name" value="Pept_C14_caspase"/>
</dbReference>
<gene>
    <name evidence="22" type="primary">Casp8_1</name>
    <name evidence="22" type="ORF">CHLHAR_R01553</name>
</gene>
<comment type="subcellular location">
    <subcellularLocation>
        <location evidence="2">Cytoplasm</location>
    </subcellularLocation>
    <subcellularLocation>
        <location evidence="1">Nucleus</location>
    </subcellularLocation>
</comment>
<dbReference type="CDD" id="cd00032">
    <property type="entry name" value="CASc"/>
    <property type="match status" value="1"/>
</dbReference>
<dbReference type="PIRSF" id="PIRSF038001">
    <property type="entry name" value="Caspase_ICE"/>
    <property type="match status" value="1"/>
</dbReference>
<dbReference type="InterPro" id="IPR015917">
    <property type="entry name" value="Pept_C14A"/>
</dbReference>
<dbReference type="PANTHER" id="PTHR48169:SF7">
    <property type="entry name" value="CASPASE 10"/>
    <property type="match status" value="1"/>
</dbReference>
<evidence type="ECO:0000256" key="1">
    <source>
        <dbReference type="ARBA" id="ARBA00004123"/>
    </source>
</evidence>
<sequence>MSADFHKLLFEVSEALVTEELAALKFLSLDHVPRRKLEAIQEPKAFFEVLEEKDMIGPENLFFLKELLYQISRIDLLSAHLGSSREEMERELQVPGRAQVSAHRQLLYGIAEDLAPEDVRNVKFLLQKQLPKNKLQENASMLQVFLEMEINGIIKEDNLTMLKDILQRFRADLKKKIDAYEEKKKENYSKEEVCYPVSVSAHPKEQGAEGEAAKQHGKIYKMKNNPHGYCLILNNHIFNNPCYNREGTLQDGEAVKKVFKWLQFETVECMNLEGKKIYETAKEYSKKDHRNMDCFVCFIFSHGEKDKIKGVDDECVNIEDLVSCFTGTNCPSLAGKPKVFIIQACQGSTRHPSVAVEPDSSGHLEVDASPLTSIPDKADILIGMATVEDYLCYRSCKTGSVYIQSLCQKMELLCPLHVDLAAILTEVNNEVAGKELEGSKQMPKITSTLLKRLVFEVPQ</sequence>
<dbReference type="GO" id="GO:0005737">
    <property type="term" value="C:cytoplasm"/>
    <property type="evidence" value="ECO:0007669"/>
    <property type="project" value="UniProtKB-SubCell"/>
</dbReference>
<dbReference type="EC" id="3.4.22.61" evidence="14"/>
<evidence type="ECO:0000256" key="18">
    <source>
        <dbReference type="SAM" id="Coils"/>
    </source>
</evidence>
<evidence type="ECO:0000256" key="5">
    <source>
        <dbReference type="ARBA" id="ARBA00022553"/>
    </source>
</evidence>
<feature type="domain" description="DED" evidence="19">
    <location>
        <begin position="102"/>
        <end position="179"/>
    </location>
</feature>
<feature type="domain" description="Caspase family p10" evidence="20">
    <location>
        <begin position="370"/>
        <end position="455"/>
    </location>
</feature>
<dbReference type="FunFam" id="1.10.533.10:FF:000016">
    <property type="entry name" value="CASP8 and FADD-like apoptosis regulator"/>
    <property type="match status" value="1"/>
</dbReference>
<dbReference type="PROSITE" id="PS50208">
    <property type="entry name" value="CASPASE_P20"/>
    <property type="match status" value="1"/>
</dbReference>
<dbReference type="CDD" id="cd08333">
    <property type="entry name" value="DED_Caspase_8_r1"/>
    <property type="match status" value="1"/>
</dbReference>
<comment type="similarity">
    <text evidence="3 17">Belongs to the peptidase C14A family.</text>
</comment>
<dbReference type="GO" id="GO:0004197">
    <property type="term" value="F:cysteine-type endopeptidase activity"/>
    <property type="evidence" value="ECO:0007669"/>
    <property type="project" value="InterPro"/>
</dbReference>
<keyword evidence="8" id="KW-0677">Repeat</keyword>
<evidence type="ECO:0000313" key="23">
    <source>
        <dbReference type="Proteomes" id="UP000640999"/>
    </source>
</evidence>
<evidence type="ECO:0000256" key="6">
    <source>
        <dbReference type="ARBA" id="ARBA00022670"/>
    </source>
</evidence>
<name>A0A850UII7_9CORV</name>
<evidence type="ECO:0000256" key="7">
    <source>
        <dbReference type="ARBA" id="ARBA00022703"/>
    </source>
</evidence>
<dbReference type="GO" id="GO:0032991">
    <property type="term" value="C:protein-containing complex"/>
    <property type="evidence" value="ECO:0007669"/>
    <property type="project" value="UniProtKB-ARBA"/>
</dbReference>
<dbReference type="Pfam" id="PF00656">
    <property type="entry name" value="Peptidase_C14"/>
    <property type="match status" value="1"/>
</dbReference>
<evidence type="ECO:0000256" key="11">
    <source>
        <dbReference type="ARBA" id="ARBA00023145"/>
    </source>
</evidence>
<dbReference type="InterPro" id="IPR029030">
    <property type="entry name" value="Caspase-like_dom_sf"/>
</dbReference>
<feature type="non-terminal residue" evidence="22">
    <location>
        <position position="1"/>
    </location>
</feature>
<dbReference type="OrthoDB" id="6114029at2759"/>
<dbReference type="SUPFAM" id="SSF52129">
    <property type="entry name" value="Caspase-like"/>
    <property type="match status" value="1"/>
</dbReference>
<protein>
    <recommendedName>
        <fullName evidence="15">Caspase-8</fullName>
        <ecNumber evidence="14">3.4.22.61</ecNumber>
    </recommendedName>
</protein>
<dbReference type="SUPFAM" id="SSF47986">
    <property type="entry name" value="DEATH domain"/>
    <property type="match status" value="2"/>
</dbReference>
<evidence type="ECO:0000313" key="22">
    <source>
        <dbReference type="EMBL" id="NWH29762.1"/>
    </source>
</evidence>
<evidence type="ECO:0000259" key="19">
    <source>
        <dbReference type="PROSITE" id="PS50168"/>
    </source>
</evidence>
<organism evidence="22 23">
    <name type="scientific">Chloropsis hardwickii</name>
    <dbReference type="NCBI Taxonomy" id="667144"/>
    <lineage>
        <taxon>Eukaryota</taxon>
        <taxon>Metazoa</taxon>
        <taxon>Chordata</taxon>
        <taxon>Craniata</taxon>
        <taxon>Vertebrata</taxon>
        <taxon>Euteleostomi</taxon>
        <taxon>Archelosauria</taxon>
        <taxon>Archosauria</taxon>
        <taxon>Dinosauria</taxon>
        <taxon>Saurischia</taxon>
        <taxon>Theropoda</taxon>
        <taxon>Coelurosauria</taxon>
        <taxon>Aves</taxon>
        <taxon>Neognathae</taxon>
        <taxon>Neoaves</taxon>
        <taxon>Telluraves</taxon>
        <taxon>Australaves</taxon>
        <taxon>Passeriformes</taxon>
        <taxon>Corvoidea</taxon>
        <taxon>Irenidae</taxon>
        <taxon>Chloropsis</taxon>
    </lineage>
</organism>
<dbReference type="InterPro" id="IPR002138">
    <property type="entry name" value="Pept_C14_p10"/>
</dbReference>
<keyword evidence="11" id="KW-0865">Zymogen</keyword>
<keyword evidence="18" id="KW-0175">Coiled coil</keyword>
<dbReference type="PANTHER" id="PTHR48169">
    <property type="entry name" value="DED DOMAIN-CONTAINING PROTEIN"/>
    <property type="match status" value="1"/>
</dbReference>
<keyword evidence="23" id="KW-1185">Reference proteome</keyword>